<evidence type="ECO:0000256" key="1">
    <source>
        <dbReference type="ARBA" id="ARBA00018672"/>
    </source>
</evidence>
<keyword evidence="2 4" id="KW-0597">Phosphoprotein</keyword>
<evidence type="ECO:0000313" key="6">
    <source>
        <dbReference type="EMBL" id="CRL38611.1"/>
    </source>
</evidence>
<dbReference type="EMBL" id="CVRS01000072">
    <property type="protein sequence ID" value="CRL38611.1"/>
    <property type="molecule type" value="Genomic_DNA"/>
</dbReference>
<name>A0A0M6WP63_9FIRM</name>
<dbReference type="GO" id="GO:0000160">
    <property type="term" value="P:phosphorelay signal transduction system"/>
    <property type="evidence" value="ECO:0007669"/>
    <property type="project" value="InterPro"/>
</dbReference>
<dbReference type="PROSITE" id="PS50110">
    <property type="entry name" value="RESPONSE_REGULATORY"/>
    <property type="match status" value="1"/>
</dbReference>
<dbReference type="PANTHER" id="PTHR44591:SF3">
    <property type="entry name" value="RESPONSE REGULATORY DOMAIN-CONTAINING PROTEIN"/>
    <property type="match status" value="1"/>
</dbReference>
<dbReference type="InterPro" id="IPR001789">
    <property type="entry name" value="Sig_transdc_resp-reg_receiver"/>
</dbReference>
<evidence type="ECO:0000256" key="4">
    <source>
        <dbReference type="PROSITE-ProRule" id="PRU00169"/>
    </source>
</evidence>
<proteinExistence type="predicted"/>
<sequence length="88" mass="10201">MYLQKKETILIVDDSKFQRAIIKEMLGEHFHLEGATSGEECLMILEKSSHLIDLVLLDLVMPGIDGFEVLRRRQTMDAFKDINFCRCI</sequence>
<evidence type="ECO:0000256" key="2">
    <source>
        <dbReference type="ARBA" id="ARBA00022553"/>
    </source>
</evidence>
<gene>
    <name evidence="6" type="ORF">RIL183_22921</name>
</gene>
<comment type="function">
    <text evidence="3">May play the central regulatory role in sporulation. It may be an element of the effector pathway responsible for the activation of sporulation genes in response to nutritional stress. Spo0A may act in concert with spo0H (a sigma factor) to control the expression of some genes that are critical to the sporulation process.</text>
</comment>
<evidence type="ECO:0000313" key="7">
    <source>
        <dbReference type="Proteomes" id="UP000049828"/>
    </source>
</evidence>
<protein>
    <recommendedName>
        <fullName evidence="1">Stage 0 sporulation protein A homolog</fullName>
    </recommendedName>
</protein>
<evidence type="ECO:0000256" key="3">
    <source>
        <dbReference type="ARBA" id="ARBA00024867"/>
    </source>
</evidence>
<dbReference type="Pfam" id="PF00072">
    <property type="entry name" value="Response_reg"/>
    <property type="match status" value="1"/>
</dbReference>
<feature type="modified residue" description="4-aspartylphosphate" evidence="4">
    <location>
        <position position="58"/>
    </location>
</feature>
<dbReference type="InterPro" id="IPR011006">
    <property type="entry name" value="CheY-like_superfamily"/>
</dbReference>
<dbReference type="SUPFAM" id="SSF52172">
    <property type="entry name" value="CheY-like"/>
    <property type="match status" value="1"/>
</dbReference>
<dbReference type="RefSeq" id="WP_021922356.1">
    <property type="nucleotide sequence ID" value="NZ_CVRS01000072.1"/>
</dbReference>
<accession>A0A0M6WP63</accession>
<reference evidence="7" key="1">
    <citation type="submission" date="2015-05" db="EMBL/GenBank/DDBJ databases">
        <authorList>
            <consortium name="Pathogen Informatics"/>
        </authorList>
    </citation>
    <scope>NUCLEOTIDE SEQUENCE [LARGE SCALE GENOMIC DNA]</scope>
    <source>
        <strain evidence="7">L1-83</strain>
    </source>
</reference>
<dbReference type="PANTHER" id="PTHR44591">
    <property type="entry name" value="STRESS RESPONSE REGULATOR PROTEIN 1"/>
    <property type="match status" value="1"/>
</dbReference>
<keyword evidence="7" id="KW-1185">Reference proteome</keyword>
<dbReference type="STRING" id="360807.ERS852392_01366"/>
<feature type="domain" description="Response regulatory" evidence="5">
    <location>
        <begin position="8"/>
        <end position="88"/>
    </location>
</feature>
<dbReference type="Proteomes" id="UP000049828">
    <property type="component" value="Unassembled WGS sequence"/>
</dbReference>
<dbReference type="InterPro" id="IPR050595">
    <property type="entry name" value="Bact_response_regulator"/>
</dbReference>
<dbReference type="Gene3D" id="3.40.50.2300">
    <property type="match status" value="1"/>
</dbReference>
<organism evidence="6 7">
    <name type="scientific">Roseburia inulinivorans</name>
    <dbReference type="NCBI Taxonomy" id="360807"/>
    <lineage>
        <taxon>Bacteria</taxon>
        <taxon>Bacillati</taxon>
        <taxon>Bacillota</taxon>
        <taxon>Clostridia</taxon>
        <taxon>Lachnospirales</taxon>
        <taxon>Lachnospiraceae</taxon>
        <taxon>Roseburia</taxon>
    </lineage>
</organism>
<dbReference type="AlphaFoldDB" id="A0A0M6WP63"/>
<evidence type="ECO:0000259" key="5">
    <source>
        <dbReference type="PROSITE" id="PS50110"/>
    </source>
</evidence>